<dbReference type="PRINTS" id="PR00081">
    <property type="entry name" value="GDHRDH"/>
</dbReference>
<dbReference type="EMBL" id="SHNP01000005">
    <property type="protein sequence ID" value="MCX2974952.1"/>
    <property type="molecule type" value="Genomic_DNA"/>
</dbReference>
<evidence type="ECO:0000313" key="6">
    <source>
        <dbReference type="Proteomes" id="UP001143307"/>
    </source>
</evidence>
<dbReference type="SUPFAM" id="SSF51735">
    <property type="entry name" value="NAD(P)-binding Rossmann-fold domains"/>
    <property type="match status" value="1"/>
</dbReference>
<dbReference type="InterPro" id="IPR052178">
    <property type="entry name" value="Sec_Metab_Biosynth_SDR"/>
</dbReference>
<proteinExistence type="inferred from homology"/>
<evidence type="ECO:0000256" key="1">
    <source>
        <dbReference type="ARBA" id="ARBA00006484"/>
    </source>
</evidence>
<comment type="similarity">
    <text evidence="1 4">Belongs to the short-chain dehydrogenases/reductases (SDR) family.</text>
</comment>
<evidence type="ECO:0000313" key="5">
    <source>
        <dbReference type="EMBL" id="MCX2974952.1"/>
    </source>
</evidence>
<dbReference type="PRINTS" id="PR00080">
    <property type="entry name" value="SDRFAMILY"/>
</dbReference>
<accession>A0ABT3SY72</accession>
<gene>
    <name evidence="5" type="ORF">EYC87_15270</name>
</gene>
<dbReference type="InterPro" id="IPR002347">
    <property type="entry name" value="SDR_fam"/>
</dbReference>
<dbReference type="Gene3D" id="3.40.50.720">
    <property type="entry name" value="NAD(P)-binding Rossmann-like Domain"/>
    <property type="match status" value="1"/>
</dbReference>
<dbReference type="Pfam" id="PF00106">
    <property type="entry name" value="adh_short"/>
    <property type="match status" value="1"/>
</dbReference>
<evidence type="ECO:0000256" key="2">
    <source>
        <dbReference type="ARBA" id="ARBA00022857"/>
    </source>
</evidence>
<dbReference type="PANTHER" id="PTHR43618">
    <property type="entry name" value="7-ALPHA-HYDROXYSTEROID DEHYDROGENASE"/>
    <property type="match status" value="1"/>
</dbReference>
<evidence type="ECO:0000256" key="3">
    <source>
        <dbReference type="ARBA" id="ARBA00023002"/>
    </source>
</evidence>
<organism evidence="5 6">
    <name type="scientific">Candidatus Seongchinamella marina</name>
    <dbReference type="NCBI Taxonomy" id="2518990"/>
    <lineage>
        <taxon>Bacteria</taxon>
        <taxon>Pseudomonadati</taxon>
        <taxon>Pseudomonadota</taxon>
        <taxon>Gammaproteobacteria</taxon>
        <taxon>Cellvibrionales</taxon>
        <taxon>Halieaceae</taxon>
        <taxon>Seongchinamella</taxon>
    </lineage>
</organism>
<dbReference type="PROSITE" id="PS00061">
    <property type="entry name" value="ADH_SHORT"/>
    <property type="match status" value="1"/>
</dbReference>
<dbReference type="InterPro" id="IPR036291">
    <property type="entry name" value="NAD(P)-bd_dom_sf"/>
</dbReference>
<protein>
    <submittedName>
        <fullName evidence="5">SDR family oxidoreductase</fullName>
    </submittedName>
</protein>
<reference evidence="5" key="1">
    <citation type="submission" date="2019-02" db="EMBL/GenBank/DDBJ databases">
        <authorList>
            <person name="Li S.-H."/>
        </authorList>
    </citation>
    <scope>NUCLEOTIDE SEQUENCE</scope>
    <source>
        <strain evidence="5">IMCC8485</strain>
    </source>
</reference>
<keyword evidence="6" id="KW-1185">Reference proteome</keyword>
<sequence length="265" mass="27685">MKNLFNVSGKVAVITGGSRGIGAMMAKGLLENGAKVYITARKEAELHAAEETLAAFGQCIAIQSDLSSYEGVVAFAEQVKNAEGKIDILINNAGASWGASFDDFTESAWDKVMDLNVKSLFFLAQQLAPALRAAATNDDPARVINIASINGFTHPGMPTYSYSSSKAAVVHLTKHLAVDLAPENINVNGIAPGFFPSKMTAVLVNDEKISAGLREVIPRGRMGDAEDAAGAAIYLSSRASAWMTGHTLVLDGGQVAAAGSNDVAI</sequence>
<name>A0ABT3SY72_9GAMM</name>
<dbReference type="RefSeq" id="WP_279253620.1">
    <property type="nucleotide sequence ID" value="NZ_SHNP01000005.1"/>
</dbReference>
<evidence type="ECO:0000256" key="4">
    <source>
        <dbReference type="RuleBase" id="RU000363"/>
    </source>
</evidence>
<dbReference type="InterPro" id="IPR020904">
    <property type="entry name" value="Sc_DH/Rdtase_CS"/>
</dbReference>
<comment type="caution">
    <text evidence="5">The sequence shown here is derived from an EMBL/GenBank/DDBJ whole genome shotgun (WGS) entry which is preliminary data.</text>
</comment>
<dbReference type="PANTHER" id="PTHR43618:SF8">
    <property type="entry name" value="7ALPHA-HYDROXYSTEROID DEHYDROGENASE"/>
    <property type="match status" value="1"/>
</dbReference>
<keyword evidence="2" id="KW-0521">NADP</keyword>
<keyword evidence="3" id="KW-0560">Oxidoreductase</keyword>
<dbReference type="Proteomes" id="UP001143307">
    <property type="component" value="Unassembled WGS sequence"/>
</dbReference>